<dbReference type="GeneID" id="17266002"/>
<organism evidence="1 2">
    <name type="scientific">Emiliania huxleyi (strain CCMP1516)</name>
    <dbReference type="NCBI Taxonomy" id="280463"/>
    <lineage>
        <taxon>Eukaryota</taxon>
        <taxon>Haptista</taxon>
        <taxon>Haptophyta</taxon>
        <taxon>Prymnesiophyceae</taxon>
        <taxon>Isochrysidales</taxon>
        <taxon>Noelaerhabdaceae</taxon>
        <taxon>Emiliania</taxon>
    </lineage>
</organism>
<dbReference type="HOGENOM" id="CLU_1374463_0_0_1"/>
<evidence type="ECO:0000313" key="1">
    <source>
        <dbReference type="EnsemblProtists" id="EOD20455"/>
    </source>
</evidence>
<reference evidence="1" key="2">
    <citation type="submission" date="2024-10" db="UniProtKB">
        <authorList>
            <consortium name="EnsemblProtists"/>
        </authorList>
    </citation>
    <scope>IDENTIFICATION</scope>
</reference>
<name>A0A0D3JAC0_EMIH1</name>
<reference evidence="2" key="1">
    <citation type="journal article" date="2013" name="Nature">
        <title>Pan genome of the phytoplankton Emiliania underpins its global distribution.</title>
        <authorList>
            <person name="Read B.A."/>
            <person name="Kegel J."/>
            <person name="Klute M.J."/>
            <person name="Kuo A."/>
            <person name="Lefebvre S.C."/>
            <person name="Maumus F."/>
            <person name="Mayer C."/>
            <person name="Miller J."/>
            <person name="Monier A."/>
            <person name="Salamov A."/>
            <person name="Young J."/>
            <person name="Aguilar M."/>
            <person name="Claverie J.M."/>
            <person name="Frickenhaus S."/>
            <person name="Gonzalez K."/>
            <person name="Herman E.K."/>
            <person name="Lin Y.C."/>
            <person name="Napier J."/>
            <person name="Ogata H."/>
            <person name="Sarno A.F."/>
            <person name="Shmutz J."/>
            <person name="Schroeder D."/>
            <person name="de Vargas C."/>
            <person name="Verret F."/>
            <person name="von Dassow P."/>
            <person name="Valentin K."/>
            <person name="Van de Peer Y."/>
            <person name="Wheeler G."/>
            <person name="Dacks J.B."/>
            <person name="Delwiche C.F."/>
            <person name="Dyhrman S.T."/>
            <person name="Glockner G."/>
            <person name="John U."/>
            <person name="Richards T."/>
            <person name="Worden A.Z."/>
            <person name="Zhang X."/>
            <person name="Grigoriev I.V."/>
            <person name="Allen A.E."/>
            <person name="Bidle K."/>
            <person name="Borodovsky M."/>
            <person name="Bowler C."/>
            <person name="Brownlee C."/>
            <person name="Cock J.M."/>
            <person name="Elias M."/>
            <person name="Gladyshev V.N."/>
            <person name="Groth M."/>
            <person name="Guda C."/>
            <person name="Hadaegh A."/>
            <person name="Iglesias-Rodriguez M.D."/>
            <person name="Jenkins J."/>
            <person name="Jones B.M."/>
            <person name="Lawson T."/>
            <person name="Leese F."/>
            <person name="Lindquist E."/>
            <person name="Lobanov A."/>
            <person name="Lomsadze A."/>
            <person name="Malik S.B."/>
            <person name="Marsh M.E."/>
            <person name="Mackinder L."/>
            <person name="Mock T."/>
            <person name="Mueller-Roeber B."/>
            <person name="Pagarete A."/>
            <person name="Parker M."/>
            <person name="Probert I."/>
            <person name="Quesneville H."/>
            <person name="Raines C."/>
            <person name="Rensing S.A."/>
            <person name="Riano-Pachon D.M."/>
            <person name="Richier S."/>
            <person name="Rokitta S."/>
            <person name="Shiraiwa Y."/>
            <person name="Soanes D.M."/>
            <person name="van der Giezen M."/>
            <person name="Wahlund T.M."/>
            <person name="Williams B."/>
            <person name="Wilson W."/>
            <person name="Wolfe G."/>
            <person name="Wurch L.L."/>
        </authorList>
    </citation>
    <scope>NUCLEOTIDE SEQUENCE</scope>
</reference>
<keyword evidence="2" id="KW-1185">Reference proteome</keyword>
<dbReference type="EnsemblProtists" id="EOD20455">
    <property type="protein sequence ID" value="EOD20455"/>
    <property type="gene ID" value="EMIHUDRAFT_208308"/>
</dbReference>
<dbReference type="RefSeq" id="XP_005772884.1">
    <property type="nucleotide sequence ID" value="XM_005772827.1"/>
</dbReference>
<proteinExistence type="predicted"/>
<sequence>MYSLKKITGALDHRFVLSAVGGDNLGGLLDNLLKKVYSFVKNNALELVKTLLRELVHCGGQSIESLEACAILGPTPHYGIGAPHYTMNHALRSRARRMWLGKRPVLPSSSPVIGLVDLVASQRSMADRSYACPSAAITGSLMISVVIGQTKSAQYGEFALCTAIEKQKRTSSGFCRVSSVRAGRAPRGEGEALRACGES</sequence>
<dbReference type="AlphaFoldDB" id="A0A0D3JAC0"/>
<protein>
    <submittedName>
        <fullName evidence="1">Uncharacterized protein</fullName>
    </submittedName>
</protein>
<dbReference type="KEGG" id="ehx:EMIHUDRAFT_208308"/>
<accession>A0A0D3JAC0</accession>
<evidence type="ECO:0000313" key="2">
    <source>
        <dbReference type="Proteomes" id="UP000013827"/>
    </source>
</evidence>
<dbReference type="Proteomes" id="UP000013827">
    <property type="component" value="Unassembled WGS sequence"/>
</dbReference>
<dbReference type="PaxDb" id="2903-EOD20455"/>